<evidence type="ECO:0000259" key="2">
    <source>
        <dbReference type="PROSITE" id="PS50280"/>
    </source>
</evidence>
<reference evidence="3 4" key="1">
    <citation type="submission" date="2017-08" db="EMBL/GenBank/DDBJ databases">
        <title>Acidophilic green algal genome provides insights into adaptation to an acidic environment.</title>
        <authorList>
            <person name="Hirooka S."/>
            <person name="Hirose Y."/>
            <person name="Kanesaki Y."/>
            <person name="Higuchi S."/>
            <person name="Fujiwara T."/>
            <person name="Onuma R."/>
            <person name="Era A."/>
            <person name="Ohbayashi R."/>
            <person name="Uzuka A."/>
            <person name="Nozaki H."/>
            <person name="Yoshikawa H."/>
            <person name="Miyagishima S.Y."/>
        </authorList>
    </citation>
    <scope>NUCLEOTIDE SEQUENCE [LARGE SCALE GENOMIC DNA]</scope>
    <source>
        <strain evidence="3 4">NIES-2499</strain>
    </source>
</reference>
<feature type="compositionally biased region" description="Pro residues" evidence="1">
    <location>
        <begin position="751"/>
        <end position="774"/>
    </location>
</feature>
<feature type="region of interest" description="Disordered" evidence="1">
    <location>
        <begin position="154"/>
        <end position="181"/>
    </location>
</feature>
<dbReference type="AlphaFoldDB" id="A0A250X960"/>
<feature type="compositionally biased region" description="Pro residues" evidence="1">
    <location>
        <begin position="725"/>
        <end position="738"/>
    </location>
</feature>
<feature type="region of interest" description="Disordered" evidence="1">
    <location>
        <begin position="657"/>
        <end position="698"/>
    </location>
</feature>
<dbReference type="InterPro" id="IPR053209">
    <property type="entry name" value="Gramillin-biosynth_MTr"/>
</dbReference>
<accession>A0A250X960</accession>
<name>A0A250X960_9CHLO</name>
<comment type="caution">
    <text evidence="3">The sequence shown here is derived from an EMBL/GenBank/DDBJ whole genome shotgun (WGS) entry which is preliminary data.</text>
</comment>
<dbReference type="Proteomes" id="UP000232323">
    <property type="component" value="Unassembled WGS sequence"/>
</dbReference>
<feature type="compositionally biased region" description="Pro residues" evidence="1">
    <location>
        <begin position="780"/>
        <end position="790"/>
    </location>
</feature>
<dbReference type="InterPro" id="IPR001214">
    <property type="entry name" value="SET_dom"/>
</dbReference>
<dbReference type="PRINTS" id="PR01217">
    <property type="entry name" value="PRICHEXTENSN"/>
</dbReference>
<dbReference type="Gene3D" id="2.170.270.10">
    <property type="entry name" value="SET domain"/>
    <property type="match status" value="1"/>
</dbReference>
<keyword evidence="4" id="KW-1185">Reference proteome</keyword>
<feature type="compositionally biased region" description="Pro residues" evidence="1">
    <location>
        <begin position="657"/>
        <end position="675"/>
    </location>
</feature>
<feature type="domain" description="SET" evidence="2">
    <location>
        <begin position="62"/>
        <end position="297"/>
    </location>
</feature>
<dbReference type="OrthoDB" id="5945798at2759"/>
<dbReference type="EMBL" id="BEGY01000044">
    <property type="protein sequence ID" value="GAX79608.1"/>
    <property type="molecule type" value="Genomic_DNA"/>
</dbReference>
<feature type="compositionally biased region" description="Low complexity" evidence="1">
    <location>
        <begin position="461"/>
        <end position="505"/>
    </location>
</feature>
<dbReference type="CDD" id="cd20071">
    <property type="entry name" value="SET_SMYD"/>
    <property type="match status" value="1"/>
</dbReference>
<protein>
    <recommendedName>
        <fullName evidence="2">SET domain-containing protein</fullName>
    </recommendedName>
</protein>
<feature type="compositionally biased region" description="Acidic residues" evidence="1">
    <location>
        <begin position="155"/>
        <end position="164"/>
    </location>
</feature>
<evidence type="ECO:0000256" key="1">
    <source>
        <dbReference type="SAM" id="MobiDB-lite"/>
    </source>
</evidence>
<evidence type="ECO:0000313" key="3">
    <source>
        <dbReference type="EMBL" id="GAX79608.1"/>
    </source>
</evidence>
<evidence type="ECO:0000313" key="4">
    <source>
        <dbReference type="Proteomes" id="UP000232323"/>
    </source>
</evidence>
<dbReference type="Pfam" id="PF00856">
    <property type="entry name" value="SET"/>
    <property type="match status" value="1"/>
</dbReference>
<feature type="compositionally biased region" description="Pro residues" evidence="1">
    <location>
        <begin position="834"/>
        <end position="852"/>
    </location>
</feature>
<dbReference type="PANTHER" id="PTHR47643:SF2">
    <property type="entry name" value="TPR DOMAIN PROTEIN (AFU_ORTHOLOGUE AFUA_5G12710)"/>
    <property type="match status" value="1"/>
</dbReference>
<dbReference type="InterPro" id="IPR046341">
    <property type="entry name" value="SET_dom_sf"/>
</dbReference>
<sequence length="880" mass="94467">MLSSKSLQVSRIRHGSVSTRRAYFVLRSGAASASDAPLKISMEQISDQLFLEASTKPKAVLGHISILESSGRGRGLGASRTLQYGELVLVAPSISMITAEDLTSISAPKSGSIEERDSEKEDVLSLKFEALQRKLLTKKYTSAELAWLRSLVPAPEEEDEEGEDMRETTSTSTDDRQRHSEVSISVAGTPALDSLITNLAITAEKTERVLAGDDELDFIEGVIQANAFEADSEDADLAYASGRTEPVQEIMGLWPHYALLNHSCTPNTVSYVHQGMLITRANRSSVGKGSELYTNYLGDLLLSPLDVRREALEDTYGFVCSCTRCREEEKLPKDLVSLIADIYEACTEQVREDLEEAVSDDDMEALQSLRDQLVAFVEVLDAAFTKKKVPEKTQIWIQLSLFELYELLATTLEVLGQTDKSLLELIQALTAEAQPGSDTHCYYSRRLLAAHQEEDAAEGEAASTSNASSSGVSGAKSSSSSCSGVSGAKSSSSSSSGVSGAKSSSRGMSKAGREGDDAGPAVRMMGDGSKHAQNMCYKAYSARYGPLSQRVFRAVLKKRKRRMHCSRSISKGFQCALGLENLAGTTPQWKSEENSVWDKEKQCVLEQFLPFHTFSARHLDCSQMFSLKNTVLYFIACLGLTLAQNGIFIPSLPPEGNPASPPPLLPPSFPQPPPQGSGAPLTASPLLQPPSHPPNFPSQISLSLPVALQPPLFPISPITALESPSHPPPLQPQLPPLVTPLRPLLATSQPLRPPIVPSPAEPADPPPLAPPSRPPTNLDPRPPASVPPDAPQQTQLTLPPTSPAPSPNIPTPPAVLPNSPALHLPSPRNILPMSPAPLVPPHPLSPPPPPSSSSPTTSWPTTHASKPTSQTTPSTQSSKP</sequence>
<feature type="region of interest" description="Disordered" evidence="1">
    <location>
        <begin position="454"/>
        <end position="526"/>
    </location>
</feature>
<organism evidence="3 4">
    <name type="scientific">Chlamydomonas eustigma</name>
    <dbReference type="NCBI Taxonomy" id="1157962"/>
    <lineage>
        <taxon>Eukaryota</taxon>
        <taxon>Viridiplantae</taxon>
        <taxon>Chlorophyta</taxon>
        <taxon>core chlorophytes</taxon>
        <taxon>Chlorophyceae</taxon>
        <taxon>CS clade</taxon>
        <taxon>Chlamydomonadales</taxon>
        <taxon>Chlamydomonadaceae</taxon>
        <taxon>Chlamydomonas</taxon>
    </lineage>
</organism>
<dbReference type="SUPFAM" id="SSF82199">
    <property type="entry name" value="SET domain"/>
    <property type="match status" value="1"/>
</dbReference>
<feature type="compositionally biased region" description="Low complexity" evidence="1">
    <location>
        <begin position="853"/>
        <end position="880"/>
    </location>
</feature>
<feature type="compositionally biased region" description="Pro residues" evidence="1">
    <location>
        <begin position="687"/>
        <end position="696"/>
    </location>
</feature>
<feature type="region of interest" description="Disordered" evidence="1">
    <location>
        <begin position="748"/>
        <end position="880"/>
    </location>
</feature>
<proteinExistence type="predicted"/>
<dbReference type="STRING" id="1157962.A0A250X960"/>
<feature type="compositionally biased region" description="Pro residues" evidence="1">
    <location>
        <begin position="800"/>
        <end position="815"/>
    </location>
</feature>
<dbReference type="PANTHER" id="PTHR47643">
    <property type="entry name" value="TPR DOMAIN PROTEIN (AFU_ORTHOLOGUE AFUA_5G12710)"/>
    <property type="match status" value="1"/>
</dbReference>
<gene>
    <name evidence="3" type="ORF">CEUSTIGMA_g7049.t1</name>
</gene>
<dbReference type="PROSITE" id="PS50280">
    <property type="entry name" value="SET"/>
    <property type="match status" value="1"/>
</dbReference>
<feature type="region of interest" description="Disordered" evidence="1">
    <location>
        <begin position="719"/>
        <end position="738"/>
    </location>
</feature>